<accession>A0A927HFR6</accession>
<evidence type="ECO:0000313" key="2">
    <source>
        <dbReference type="EMBL" id="MBD3666127.1"/>
    </source>
</evidence>
<dbReference type="SUPFAM" id="SSF53955">
    <property type="entry name" value="Lysozyme-like"/>
    <property type="match status" value="1"/>
</dbReference>
<dbReference type="InterPro" id="IPR023346">
    <property type="entry name" value="Lysozyme-like_dom_sf"/>
</dbReference>
<sequence>MRFSRRTAMLSTLAFYGTAATANTGEYSLSNRARWRSFGVDDWIFRDPFERQSPGAVRQPYSSWSLSSSGGRTAQVLSLIGFAEAGKLQYNAVHMSASRRPRKRPTEMSLGEVFHWIKATPGQQHAIGRYQFIPSTLAMLVNRVDAPPQASFGPRMQDQLAVMLLKDAGYSEFLAGRMTMSKFMDKLAWVWAGLPLRNGQSAYRGIAGNRATISRKFYAEQMQRIFS</sequence>
<feature type="signal peptide" evidence="1">
    <location>
        <begin position="1"/>
        <end position="22"/>
    </location>
</feature>
<proteinExistence type="predicted"/>
<gene>
    <name evidence="2" type="ORF">H9Q16_19480</name>
</gene>
<keyword evidence="1" id="KW-0732">Signal</keyword>
<dbReference type="RefSeq" id="WP_191077160.1">
    <property type="nucleotide sequence ID" value="NZ_JACTAG010000004.1"/>
</dbReference>
<dbReference type="EMBL" id="JACTAG010000004">
    <property type="protein sequence ID" value="MBD3666127.1"/>
    <property type="molecule type" value="Genomic_DNA"/>
</dbReference>
<dbReference type="Proteomes" id="UP000635142">
    <property type="component" value="Unassembled WGS sequence"/>
</dbReference>
<name>A0A927HFR6_9RHOB</name>
<keyword evidence="3" id="KW-1185">Reference proteome</keyword>
<dbReference type="Gene3D" id="1.10.530.10">
    <property type="match status" value="1"/>
</dbReference>
<protein>
    <submittedName>
        <fullName evidence="2">Uncharacterized protein</fullName>
    </submittedName>
</protein>
<comment type="caution">
    <text evidence="2">The sequence shown here is derived from an EMBL/GenBank/DDBJ whole genome shotgun (WGS) entry which is preliminary data.</text>
</comment>
<evidence type="ECO:0000313" key="3">
    <source>
        <dbReference type="Proteomes" id="UP000635142"/>
    </source>
</evidence>
<organism evidence="2 3">
    <name type="scientific">Sulfitobacter aestuariivivens</name>
    <dbReference type="NCBI Taxonomy" id="2766981"/>
    <lineage>
        <taxon>Bacteria</taxon>
        <taxon>Pseudomonadati</taxon>
        <taxon>Pseudomonadota</taxon>
        <taxon>Alphaproteobacteria</taxon>
        <taxon>Rhodobacterales</taxon>
        <taxon>Roseobacteraceae</taxon>
        <taxon>Sulfitobacter</taxon>
    </lineage>
</organism>
<evidence type="ECO:0000256" key="1">
    <source>
        <dbReference type="SAM" id="SignalP"/>
    </source>
</evidence>
<feature type="chain" id="PRO_5036770103" evidence="1">
    <location>
        <begin position="23"/>
        <end position="227"/>
    </location>
</feature>
<dbReference type="AlphaFoldDB" id="A0A927HFR6"/>
<reference evidence="2" key="1">
    <citation type="submission" date="2020-08" db="EMBL/GenBank/DDBJ databases">
        <title>Sulfitobacter aestuariivivens sp. nov., isolated from a tidal flat.</title>
        <authorList>
            <person name="Park S."/>
            <person name="Yoon J.-H."/>
        </authorList>
    </citation>
    <scope>NUCLEOTIDE SEQUENCE</scope>
    <source>
        <strain evidence="2">TSTF-M16</strain>
    </source>
</reference>